<evidence type="ECO:0000313" key="2">
    <source>
        <dbReference type="Proteomes" id="UP000176755"/>
    </source>
</evidence>
<dbReference type="STRING" id="1801663.A2175_01995"/>
<gene>
    <name evidence="1" type="ORF">A2175_01995</name>
</gene>
<organism evidence="1 2">
    <name type="scientific">Candidatus Nealsonbacteria bacterium RBG_13_42_11</name>
    <dbReference type="NCBI Taxonomy" id="1801663"/>
    <lineage>
        <taxon>Bacteria</taxon>
        <taxon>Candidatus Nealsoniibacteriota</taxon>
    </lineage>
</organism>
<name>A0A1G2DZW7_9BACT</name>
<accession>A0A1G2DZW7</accession>
<comment type="caution">
    <text evidence="1">The sequence shown here is derived from an EMBL/GenBank/DDBJ whole genome shotgun (WGS) entry which is preliminary data.</text>
</comment>
<dbReference type="Proteomes" id="UP000176755">
    <property type="component" value="Unassembled WGS sequence"/>
</dbReference>
<evidence type="ECO:0000313" key="1">
    <source>
        <dbReference type="EMBL" id="OGZ19073.1"/>
    </source>
</evidence>
<sequence>MGKLVQDILANGHISSPIRLSLLKQIREICLWRKAREAKDPKLFQLTKKLSRGEEILCRDYGFNPNKDIPSLNLWVARQKIDDLLRQVEEKMAEKAK</sequence>
<dbReference type="AlphaFoldDB" id="A0A1G2DZW7"/>
<reference evidence="1 2" key="1">
    <citation type="journal article" date="2016" name="Nat. Commun.">
        <title>Thousands of microbial genomes shed light on interconnected biogeochemical processes in an aquifer system.</title>
        <authorList>
            <person name="Anantharaman K."/>
            <person name="Brown C.T."/>
            <person name="Hug L.A."/>
            <person name="Sharon I."/>
            <person name="Castelle C.J."/>
            <person name="Probst A.J."/>
            <person name="Thomas B.C."/>
            <person name="Singh A."/>
            <person name="Wilkins M.J."/>
            <person name="Karaoz U."/>
            <person name="Brodie E.L."/>
            <person name="Williams K.H."/>
            <person name="Hubbard S.S."/>
            <person name="Banfield J.F."/>
        </authorList>
    </citation>
    <scope>NUCLEOTIDE SEQUENCE [LARGE SCALE GENOMIC DNA]</scope>
</reference>
<protein>
    <submittedName>
        <fullName evidence="1">Uncharacterized protein</fullName>
    </submittedName>
</protein>
<proteinExistence type="predicted"/>
<dbReference type="EMBL" id="MHLY01000001">
    <property type="protein sequence ID" value="OGZ19073.1"/>
    <property type="molecule type" value="Genomic_DNA"/>
</dbReference>